<feature type="compositionally biased region" description="Low complexity" evidence="1">
    <location>
        <begin position="35"/>
        <end position="49"/>
    </location>
</feature>
<comment type="caution">
    <text evidence="3">The sequence shown here is derived from an EMBL/GenBank/DDBJ whole genome shotgun (WGS) entry which is preliminary data.</text>
</comment>
<evidence type="ECO:0000256" key="1">
    <source>
        <dbReference type="SAM" id="MobiDB-lite"/>
    </source>
</evidence>
<feature type="signal peptide" evidence="2">
    <location>
        <begin position="1"/>
        <end position="24"/>
    </location>
</feature>
<feature type="chain" id="PRO_5012788383" description="Collagen-like protein" evidence="2">
    <location>
        <begin position="25"/>
        <end position="208"/>
    </location>
</feature>
<accession>A0A2A4GEM6</accession>
<name>A0A2A4GEM6_9FLAO</name>
<sequence>MKTKHVCKALFLSFSLIFLINCSPEDGEMGPPGPQGEQGPVGPAGVDGQDGADGADGADGTDGETGTANVIYSDWLDSPIVDNDNNIMAPTANGSYDVPSLDAAIVEEGVVLVYGRTTTNNFVFALPFIGSSGVSYYFRYEENDLNIRLAKIDGSNIGTPLFDQYRYILIPGGTQASNGTGGITGKTADLDLNNMSYEEILEHFNIPE</sequence>
<dbReference type="AlphaFoldDB" id="A0A2A4GEM6"/>
<evidence type="ECO:0000313" key="3">
    <source>
        <dbReference type="EMBL" id="PCE66426.1"/>
    </source>
</evidence>
<proteinExistence type="predicted"/>
<dbReference type="Proteomes" id="UP000219559">
    <property type="component" value="Unassembled WGS sequence"/>
</dbReference>
<dbReference type="InterPro" id="IPR008160">
    <property type="entry name" value="Collagen"/>
</dbReference>
<protein>
    <recommendedName>
        <fullName evidence="5">Collagen-like protein</fullName>
    </recommendedName>
</protein>
<evidence type="ECO:0008006" key="5">
    <source>
        <dbReference type="Google" id="ProtNLM"/>
    </source>
</evidence>
<dbReference type="OrthoDB" id="679784at2"/>
<dbReference type="RefSeq" id="WP_097441947.1">
    <property type="nucleotide sequence ID" value="NZ_NBWU01000001.1"/>
</dbReference>
<evidence type="ECO:0000313" key="4">
    <source>
        <dbReference type="Proteomes" id="UP000219559"/>
    </source>
</evidence>
<gene>
    <name evidence="3" type="ORF">B7P33_03780</name>
</gene>
<evidence type="ECO:0000256" key="2">
    <source>
        <dbReference type="SAM" id="SignalP"/>
    </source>
</evidence>
<feature type="region of interest" description="Disordered" evidence="1">
    <location>
        <begin position="27"/>
        <end position="63"/>
    </location>
</feature>
<keyword evidence="2" id="KW-0732">Signal</keyword>
<dbReference type="Pfam" id="PF01391">
    <property type="entry name" value="Collagen"/>
    <property type="match status" value="1"/>
</dbReference>
<dbReference type="EMBL" id="NBWU01000001">
    <property type="protein sequence ID" value="PCE66426.1"/>
    <property type="molecule type" value="Genomic_DNA"/>
</dbReference>
<organism evidence="3 4">
    <name type="scientific">Sediminicola luteus</name>
    <dbReference type="NCBI Taxonomy" id="319238"/>
    <lineage>
        <taxon>Bacteria</taxon>
        <taxon>Pseudomonadati</taxon>
        <taxon>Bacteroidota</taxon>
        <taxon>Flavobacteriia</taxon>
        <taxon>Flavobacteriales</taxon>
        <taxon>Flavobacteriaceae</taxon>
        <taxon>Sediminicola</taxon>
    </lineage>
</organism>
<keyword evidence="4" id="KW-1185">Reference proteome</keyword>
<reference evidence="3 4" key="1">
    <citation type="submission" date="2017-04" db="EMBL/GenBank/DDBJ databases">
        <title>A new member of the family Flavobacteriaceae isolated from ascidians.</title>
        <authorList>
            <person name="Chen L."/>
        </authorList>
    </citation>
    <scope>NUCLEOTIDE SEQUENCE [LARGE SCALE GENOMIC DNA]</scope>
    <source>
        <strain evidence="3 4">HQA918</strain>
    </source>
</reference>